<comment type="caution">
    <text evidence="4">The sequence shown here is derived from an EMBL/GenBank/DDBJ whole genome shotgun (WGS) entry which is preliminary data.</text>
</comment>
<evidence type="ECO:0000313" key="5">
    <source>
        <dbReference type="Proteomes" id="UP000283841"/>
    </source>
</evidence>
<feature type="region of interest" description="Disordered" evidence="1">
    <location>
        <begin position="909"/>
        <end position="931"/>
    </location>
</feature>
<feature type="domain" description="Gryzun putative trafficking through Golgi" evidence="2">
    <location>
        <begin position="661"/>
        <end position="1260"/>
    </location>
</feature>
<evidence type="ECO:0000259" key="2">
    <source>
        <dbReference type="Pfam" id="PF07919"/>
    </source>
</evidence>
<evidence type="ECO:0000259" key="3">
    <source>
        <dbReference type="Pfam" id="PF11817"/>
    </source>
</evidence>
<dbReference type="VEuPathDB" id="FungiDB:C8Q69DRAFT_411661"/>
<sequence length="1263" mass="141869">MDAYPEDYIAHNLPYVLLCGLDADPEEPTESSDVQYPYLFTKGTKISSDLPPVSGPVAEELRKVFLEEDASEAPWNSLNDIRRSGGIRLKVKSIGRSYRLPPRKADPPSSSPPTSPPGARSDNTSSGVVLHSPISPLTPSSPVFPDGLLTPLWVTKHQNLIPAVTINFFSFTSDPNLSTLRDNQLKTEINTLKKDWVASGCKTRFVVVLLSEEGESSYVVDTEERVASIRKATNLDPRSIHVLPSDLTPLETKEFARSLLSSLQPTIVEYYRDLSKHARRKRNRGSIPPPTAPPTTGTSQTLSFQGWNVRYEFKLGILAEFRQEMDAACRNYESAYETLFGQEVFETIAGWNPRFNEARLLGDVLALRILRCLLWNGQHTVAVRSWVAHKHRTRDIVNRRGKGTKNYGWQAWEARWAMVMAQLIRRAEIPELAFPPPVEDLSSFTGGIFIPVEKTVPEGERIMPWQLLHHEGYWIHQSARHSIRRRILANQIPAEDRIPPGQSPASQIANKSHLYDTYLVPEPHVEAGQPGKPGFDHCRLIVDALKSAMEEFSKRGQIRKVEQISLEMAKEYMKAGSWSEAMQILQPLWPQLSWRSAGWWQLMEEFGWALRECALQLKDSESLLRVHWELLNDVFSRRPDWDYNLHKSLDSFPQERPKPAVALRSEDVVSCLTASLVFERPHGNVGEPLRLQLAITSRAQPESTPIRLSEVKVVFEGGLRPIKLLSDESASGSSTERVLILPVTLRDSVTSTDSSVLQSPTNSLASVTGTTDLSFQPCQTKAFDLTSIPREAGEARIASITLMIEEEKFDLAYSITDQSQPESFWWQDTVKGPIRRRIGKDRDTHACKILPKPPKIRLAIPNLREAYYTNERVALDISIQNEEDETADLSIDVRLFGHQESVAKLAWADEEAHPESPEGDAADGSPMGRARHSLRRSIGTMESASTQNLSLVLSDTTDAFDYELELSVLYHLVSDPETPISKTLTVDLSFIRPFEANYEFLPRLHPQPWPNFFRVDEESGEESTSSPPNGLQQKWCLNSKLVSFAPEPLVVEKVALVLLGISGGANCEISSETLLSPEAPVIALEELRESEFVLNIQKLSLEDRRSVSLNLALEIQWRRASSEDNSESSTTLSATTPLAIPRFLVPIGEPRILASVISSETIPGFIHLDYTLENPSLHFLTFSLTMEVSDQFAFSGPKSTTVQLVPLSRHTIRYNLLASKRGQWIQPQLVVIDTYFNKTLRILPTEGMRSDKRGILVWVDADE</sequence>
<gene>
    <name evidence="4" type="ORF">C8Q69DRAFT_411661</name>
</gene>
<feature type="region of interest" description="Disordered" evidence="1">
    <location>
        <begin position="98"/>
        <end position="130"/>
    </location>
</feature>
<reference evidence="4 5" key="1">
    <citation type="journal article" date="2018" name="Front. Microbiol.">
        <title>Genomic and genetic insights into a cosmopolitan fungus, Paecilomyces variotii (Eurotiales).</title>
        <authorList>
            <person name="Urquhart A.S."/>
            <person name="Mondo S.J."/>
            <person name="Makela M.R."/>
            <person name="Hane J.K."/>
            <person name="Wiebenga A."/>
            <person name="He G."/>
            <person name="Mihaltcheva S."/>
            <person name="Pangilinan J."/>
            <person name="Lipzen A."/>
            <person name="Barry K."/>
            <person name="de Vries R.P."/>
            <person name="Grigoriev I.V."/>
            <person name="Idnurm A."/>
        </authorList>
    </citation>
    <scope>NUCLEOTIDE SEQUENCE [LARGE SCALE GENOMIC DNA]</scope>
    <source>
        <strain evidence="4 5">CBS 101075</strain>
    </source>
</reference>
<dbReference type="PANTHER" id="PTHR14374">
    <property type="entry name" value="FOIE GRAS"/>
    <property type="match status" value="1"/>
</dbReference>
<proteinExistence type="predicted"/>
<dbReference type="STRING" id="264951.A0A443I6H4"/>
<keyword evidence="5" id="KW-1185">Reference proteome</keyword>
<dbReference type="AlphaFoldDB" id="A0A443I6H4"/>
<evidence type="ECO:0000256" key="1">
    <source>
        <dbReference type="SAM" id="MobiDB-lite"/>
    </source>
</evidence>
<feature type="domain" description="Trafficking protein particle complex subunit 11" evidence="3">
    <location>
        <begin position="354"/>
        <end position="632"/>
    </location>
</feature>
<organism evidence="4 5">
    <name type="scientific">Byssochlamys spectabilis</name>
    <name type="common">Paecilomyces variotii</name>
    <dbReference type="NCBI Taxonomy" id="264951"/>
    <lineage>
        <taxon>Eukaryota</taxon>
        <taxon>Fungi</taxon>
        <taxon>Dikarya</taxon>
        <taxon>Ascomycota</taxon>
        <taxon>Pezizomycotina</taxon>
        <taxon>Eurotiomycetes</taxon>
        <taxon>Eurotiomycetidae</taxon>
        <taxon>Eurotiales</taxon>
        <taxon>Thermoascaceae</taxon>
        <taxon>Paecilomyces</taxon>
    </lineage>
</organism>
<evidence type="ECO:0000313" key="4">
    <source>
        <dbReference type="EMBL" id="RWQ99658.1"/>
    </source>
</evidence>
<dbReference type="RefSeq" id="XP_028489303.1">
    <property type="nucleotide sequence ID" value="XM_028628310.1"/>
</dbReference>
<dbReference type="GeneID" id="39597587"/>
<dbReference type="InterPro" id="IPR021773">
    <property type="entry name" value="TPC11"/>
</dbReference>
<accession>A0A443I6H4</accession>
<name>A0A443I6H4_BYSSP</name>
<dbReference type="InterPro" id="IPR012880">
    <property type="entry name" value="Gryzun"/>
</dbReference>
<dbReference type="PANTHER" id="PTHR14374:SF0">
    <property type="entry name" value="TRAFFICKING PROTEIN PARTICLE COMPLEX SUBUNIT 11"/>
    <property type="match status" value="1"/>
</dbReference>
<dbReference type="EMBL" id="RCNU01000001">
    <property type="protein sequence ID" value="RWQ99658.1"/>
    <property type="molecule type" value="Genomic_DNA"/>
</dbReference>
<dbReference type="Pfam" id="PF07919">
    <property type="entry name" value="Gryzun"/>
    <property type="match status" value="1"/>
</dbReference>
<feature type="region of interest" description="Disordered" evidence="1">
    <location>
        <begin position="279"/>
        <end position="301"/>
    </location>
</feature>
<protein>
    <submittedName>
        <fullName evidence="4">Gryzun, putative trafficking through golgi-domain-containing protein</fullName>
    </submittedName>
</protein>
<dbReference type="Pfam" id="PF11817">
    <property type="entry name" value="Foie-gras_1"/>
    <property type="match status" value="1"/>
</dbReference>
<dbReference type="Proteomes" id="UP000283841">
    <property type="component" value="Unassembled WGS sequence"/>
</dbReference>